<evidence type="ECO:0000313" key="1">
    <source>
        <dbReference type="EMBL" id="OJJ05443.1"/>
    </source>
</evidence>
<dbReference type="RefSeq" id="XP_040671205.1">
    <property type="nucleotide sequence ID" value="XM_040813170.1"/>
</dbReference>
<sequence>MRERGALIISLKSLIPRKFQHLAHSRLAPSLSLVSHPPLPPSPPFPRSYLVAQATWAWLGVFGVSGADSDPLGKKPTVLMPSY</sequence>
<organism evidence="1 2">
    <name type="scientific">Aspergillus versicolor CBS 583.65</name>
    <dbReference type="NCBI Taxonomy" id="1036611"/>
    <lineage>
        <taxon>Eukaryota</taxon>
        <taxon>Fungi</taxon>
        <taxon>Dikarya</taxon>
        <taxon>Ascomycota</taxon>
        <taxon>Pezizomycotina</taxon>
        <taxon>Eurotiomycetes</taxon>
        <taxon>Eurotiomycetidae</taxon>
        <taxon>Eurotiales</taxon>
        <taxon>Aspergillaceae</taxon>
        <taxon>Aspergillus</taxon>
        <taxon>Aspergillus subgen. Nidulantes</taxon>
    </lineage>
</organism>
<gene>
    <name evidence="1" type="ORF">ASPVEDRAFT_44940</name>
</gene>
<protein>
    <submittedName>
        <fullName evidence="1">Uncharacterized protein</fullName>
    </submittedName>
</protein>
<dbReference type="AlphaFoldDB" id="A0A1L9PVE2"/>
<dbReference type="EMBL" id="KV878133">
    <property type="protein sequence ID" value="OJJ05443.1"/>
    <property type="molecule type" value="Genomic_DNA"/>
</dbReference>
<evidence type="ECO:0000313" key="2">
    <source>
        <dbReference type="Proteomes" id="UP000184073"/>
    </source>
</evidence>
<accession>A0A1L9PVE2</accession>
<proteinExistence type="predicted"/>
<keyword evidence="2" id="KW-1185">Reference proteome</keyword>
<dbReference type="Proteomes" id="UP000184073">
    <property type="component" value="Unassembled WGS sequence"/>
</dbReference>
<dbReference type="GeneID" id="63728681"/>
<reference evidence="2" key="1">
    <citation type="journal article" date="2017" name="Genome Biol.">
        <title>Comparative genomics reveals high biological diversity and specific adaptations in the industrially and medically important fungal genus Aspergillus.</title>
        <authorList>
            <person name="de Vries R.P."/>
            <person name="Riley R."/>
            <person name="Wiebenga A."/>
            <person name="Aguilar-Osorio G."/>
            <person name="Amillis S."/>
            <person name="Uchima C.A."/>
            <person name="Anderluh G."/>
            <person name="Asadollahi M."/>
            <person name="Askin M."/>
            <person name="Barry K."/>
            <person name="Battaglia E."/>
            <person name="Bayram O."/>
            <person name="Benocci T."/>
            <person name="Braus-Stromeyer S.A."/>
            <person name="Caldana C."/>
            <person name="Canovas D."/>
            <person name="Cerqueira G.C."/>
            <person name="Chen F."/>
            <person name="Chen W."/>
            <person name="Choi C."/>
            <person name="Clum A."/>
            <person name="Dos Santos R.A."/>
            <person name="Damasio A.R."/>
            <person name="Diallinas G."/>
            <person name="Emri T."/>
            <person name="Fekete E."/>
            <person name="Flipphi M."/>
            <person name="Freyberg S."/>
            <person name="Gallo A."/>
            <person name="Gournas C."/>
            <person name="Habgood R."/>
            <person name="Hainaut M."/>
            <person name="Harispe M.L."/>
            <person name="Henrissat B."/>
            <person name="Hilden K.S."/>
            <person name="Hope R."/>
            <person name="Hossain A."/>
            <person name="Karabika E."/>
            <person name="Karaffa L."/>
            <person name="Karanyi Z."/>
            <person name="Krasevec N."/>
            <person name="Kuo A."/>
            <person name="Kusch H."/>
            <person name="LaButti K."/>
            <person name="Lagendijk E.L."/>
            <person name="Lapidus A."/>
            <person name="Levasseur A."/>
            <person name="Lindquist E."/>
            <person name="Lipzen A."/>
            <person name="Logrieco A.F."/>
            <person name="MacCabe A."/>
            <person name="Maekelae M.R."/>
            <person name="Malavazi I."/>
            <person name="Melin P."/>
            <person name="Meyer V."/>
            <person name="Mielnichuk N."/>
            <person name="Miskei M."/>
            <person name="Molnar A.P."/>
            <person name="Mule G."/>
            <person name="Ngan C.Y."/>
            <person name="Orejas M."/>
            <person name="Orosz E."/>
            <person name="Ouedraogo J.P."/>
            <person name="Overkamp K.M."/>
            <person name="Park H.-S."/>
            <person name="Perrone G."/>
            <person name="Piumi F."/>
            <person name="Punt P.J."/>
            <person name="Ram A.F."/>
            <person name="Ramon A."/>
            <person name="Rauscher S."/>
            <person name="Record E."/>
            <person name="Riano-Pachon D.M."/>
            <person name="Robert V."/>
            <person name="Roehrig J."/>
            <person name="Ruller R."/>
            <person name="Salamov A."/>
            <person name="Salih N.S."/>
            <person name="Samson R.A."/>
            <person name="Sandor E."/>
            <person name="Sanguinetti M."/>
            <person name="Schuetze T."/>
            <person name="Sepcic K."/>
            <person name="Shelest E."/>
            <person name="Sherlock G."/>
            <person name="Sophianopoulou V."/>
            <person name="Squina F.M."/>
            <person name="Sun H."/>
            <person name="Susca A."/>
            <person name="Todd R.B."/>
            <person name="Tsang A."/>
            <person name="Unkles S.E."/>
            <person name="van de Wiele N."/>
            <person name="van Rossen-Uffink D."/>
            <person name="Oliveira J.V."/>
            <person name="Vesth T.C."/>
            <person name="Visser J."/>
            <person name="Yu J.-H."/>
            <person name="Zhou M."/>
            <person name="Andersen M.R."/>
            <person name="Archer D.B."/>
            <person name="Baker S.E."/>
            <person name="Benoit I."/>
            <person name="Brakhage A.A."/>
            <person name="Braus G.H."/>
            <person name="Fischer R."/>
            <person name="Frisvad J.C."/>
            <person name="Goldman G.H."/>
            <person name="Houbraken J."/>
            <person name="Oakley B."/>
            <person name="Pocsi I."/>
            <person name="Scazzocchio C."/>
            <person name="Seiboth B."/>
            <person name="vanKuyk P.A."/>
            <person name="Wortman J."/>
            <person name="Dyer P.S."/>
            <person name="Grigoriev I.V."/>
        </authorList>
    </citation>
    <scope>NUCLEOTIDE SEQUENCE [LARGE SCALE GENOMIC DNA]</scope>
    <source>
        <strain evidence="2">CBS 583.65</strain>
    </source>
</reference>
<name>A0A1L9PVE2_ASPVE</name>
<dbReference type="VEuPathDB" id="FungiDB:ASPVEDRAFT_44940"/>